<name>A0ABV6HMD6_9SPHI</name>
<evidence type="ECO:0000259" key="7">
    <source>
        <dbReference type="Pfam" id="PF08281"/>
    </source>
</evidence>
<dbReference type="PANTHER" id="PTHR43133:SF8">
    <property type="entry name" value="RNA POLYMERASE SIGMA FACTOR HI_1459-RELATED"/>
    <property type="match status" value="1"/>
</dbReference>
<dbReference type="Pfam" id="PF08281">
    <property type="entry name" value="Sigma70_r4_2"/>
    <property type="match status" value="1"/>
</dbReference>
<feature type="domain" description="RNA polymerase sigma-70 region 2" evidence="6">
    <location>
        <begin position="6"/>
        <end position="73"/>
    </location>
</feature>
<dbReference type="SUPFAM" id="SSF88659">
    <property type="entry name" value="Sigma3 and sigma4 domains of RNA polymerase sigma factors"/>
    <property type="match status" value="1"/>
</dbReference>
<accession>A0ABV6HMD6</accession>
<proteinExistence type="inferred from homology"/>
<gene>
    <name evidence="8" type="ORF">ACFFI0_16150</name>
</gene>
<sequence length="157" mass="18536">MDFESIYKTYSPKIFRVCLGYFNDIDKAKDITQETFIVVFEYLGSIKNTENIPGWIYRIATNKCLRQLANERRNERVPDFDFSKIEYKETAIEEGSYQKLWQCINELAELDRIIIGLYLEDVNQDKIAGIVGLSHANVRVRIHRIKEVLSIKMKKYE</sequence>
<evidence type="ECO:0000256" key="4">
    <source>
        <dbReference type="ARBA" id="ARBA00023125"/>
    </source>
</evidence>
<dbReference type="SUPFAM" id="SSF88946">
    <property type="entry name" value="Sigma2 domain of RNA polymerase sigma factors"/>
    <property type="match status" value="1"/>
</dbReference>
<reference evidence="8 9" key="1">
    <citation type="submission" date="2024-09" db="EMBL/GenBank/DDBJ databases">
        <authorList>
            <person name="Sun Q."/>
            <person name="Mori K."/>
        </authorList>
    </citation>
    <scope>NUCLEOTIDE SEQUENCE [LARGE SCALE GENOMIC DNA]</scope>
    <source>
        <strain evidence="8 9">CCM 7765</strain>
    </source>
</reference>
<dbReference type="PANTHER" id="PTHR43133">
    <property type="entry name" value="RNA POLYMERASE ECF-TYPE SIGMA FACTO"/>
    <property type="match status" value="1"/>
</dbReference>
<keyword evidence="2" id="KW-0805">Transcription regulation</keyword>
<comment type="similarity">
    <text evidence="1">Belongs to the sigma-70 factor family. ECF subfamily.</text>
</comment>
<feature type="domain" description="RNA polymerase sigma factor 70 region 4 type 2" evidence="7">
    <location>
        <begin position="98"/>
        <end position="147"/>
    </location>
</feature>
<dbReference type="InterPro" id="IPR013325">
    <property type="entry name" value="RNA_pol_sigma_r2"/>
</dbReference>
<evidence type="ECO:0000256" key="1">
    <source>
        <dbReference type="ARBA" id="ARBA00010641"/>
    </source>
</evidence>
<evidence type="ECO:0000313" key="9">
    <source>
        <dbReference type="Proteomes" id="UP001589774"/>
    </source>
</evidence>
<dbReference type="Proteomes" id="UP001589774">
    <property type="component" value="Unassembled WGS sequence"/>
</dbReference>
<protein>
    <submittedName>
        <fullName evidence="8">RNA polymerase sigma factor</fullName>
    </submittedName>
</protein>
<evidence type="ECO:0000256" key="2">
    <source>
        <dbReference type="ARBA" id="ARBA00023015"/>
    </source>
</evidence>
<dbReference type="InterPro" id="IPR007627">
    <property type="entry name" value="RNA_pol_sigma70_r2"/>
</dbReference>
<keyword evidence="5" id="KW-0804">Transcription</keyword>
<dbReference type="Gene3D" id="1.10.10.10">
    <property type="entry name" value="Winged helix-like DNA-binding domain superfamily/Winged helix DNA-binding domain"/>
    <property type="match status" value="1"/>
</dbReference>
<evidence type="ECO:0000313" key="8">
    <source>
        <dbReference type="EMBL" id="MFC0319856.1"/>
    </source>
</evidence>
<comment type="caution">
    <text evidence="8">The sequence shown here is derived from an EMBL/GenBank/DDBJ whole genome shotgun (WGS) entry which is preliminary data.</text>
</comment>
<dbReference type="Gene3D" id="1.10.1740.10">
    <property type="match status" value="1"/>
</dbReference>
<keyword evidence="4" id="KW-0238">DNA-binding</keyword>
<keyword evidence="3" id="KW-0731">Sigma factor</keyword>
<dbReference type="InterPro" id="IPR014284">
    <property type="entry name" value="RNA_pol_sigma-70_dom"/>
</dbReference>
<evidence type="ECO:0000256" key="3">
    <source>
        <dbReference type="ARBA" id="ARBA00023082"/>
    </source>
</evidence>
<organism evidence="8 9">
    <name type="scientific">Olivibacter oleidegradans</name>
    <dbReference type="NCBI Taxonomy" id="760123"/>
    <lineage>
        <taxon>Bacteria</taxon>
        <taxon>Pseudomonadati</taxon>
        <taxon>Bacteroidota</taxon>
        <taxon>Sphingobacteriia</taxon>
        <taxon>Sphingobacteriales</taxon>
        <taxon>Sphingobacteriaceae</taxon>
        <taxon>Olivibacter</taxon>
    </lineage>
</organism>
<keyword evidence="9" id="KW-1185">Reference proteome</keyword>
<dbReference type="NCBIfam" id="TIGR02937">
    <property type="entry name" value="sigma70-ECF"/>
    <property type="match status" value="1"/>
</dbReference>
<dbReference type="EMBL" id="JBHLWO010000002">
    <property type="protein sequence ID" value="MFC0319856.1"/>
    <property type="molecule type" value="Genomic_DNA"/>
</dbReference>
<dbReference type="InterPro" id="IPR013324">
    <property type="entry name" value="RNA_pol_sigma_r3/r4-like"/>
</dbReference>
<evidence type="ECO:0000259" key="6">
    <source>
        <dbReference type="Pfam" id="PF04542"/>
    </source>
</evidence>
<dbReference type="InterPro" id="IPR039425">
    <property type="entry name" value="RNA_pol_sigma-70-like"/>
</dbReference>
<dbReference type="InterPro" id="IPR036388">
    <property type="entry name" value="WH-like_DNA-bd_sf"/>
</dbReference>
<dbReference type="RefSeq" id="WP_130855519.1">
    <property type="nucleotide sequence ID" value="NZ_JBHLWO010000002.1"/>
</dbReference>
<dbReference type="Pfam" id="PF04542">
    <property type="entry name" value="Sigma70_r2"/>
    <property type="match status" value="1"/>
</dbReference>
<evidence type="ECO:0000256" key="5">
    <source>
        <dbReference type="ARBA" id="ARBA00023163"/>
    </source>
</evidence>
<dbReference type="InterPro" id="IPR013249">
    <property type="entry name" value="RNA_pol_sigma70_r4_t2"/>
</dbReference>